<reference evidence="9" key="1">
    <citation type="journal article" date="2019" name="Int. J. Syst. Evol. Microbiol.">
        <title>The Global Catalogue of Microorganisms (GCM) 10K type strain sequencing project: providing services to taxonomists for standard genome sequencing and annotation.</title>
        <authorList>
            <consortium name="The Broad Institute Genomics Platform"/>
            <consortium name="The Broad Institute Genome Sequencing Center for Infectious Disease"/>
            <person name="Wu L."/>
            <person name="Ma J."/>
        </authorList>
    </citation>
    <scope>NUCLEOTIDE SEQUENCE [LARGE SCALE GENOMIC DNA]</scope>
    <source>
        <strain evidence="9">NBRC 110140</strain>
    </source>
</reference>
<gene>
    <name evidence="8" type="ORF">GCM10007939_12960</name>
</gene>
<comment type="similarity">
    <text evidence="6">Belongs to the TVP38/TMEM64 family.</text>
</comment>
<comment type="caution">
    <text evidence="8">The sequence shown here is derived from an EMBL/GenBank/DDBJ whole genome shotgun (WGS) entry which is preliminary data.</text>
</comment>
<feature type="transmembrane region" description="Helical" evidence="6">
    <location>
        <begin position="78"/>
        <end position="104"/>
    </location>
</feature>
<evidence type="ECO:0000256" key="5">
    <source>
        <dbReference type="ARBA" id="ARBA00023136"/>
    </source>
</evidence>
<evidence type="ECO:0000256" key="4">
    <source>
        <dbReference type="ARBA" id="ARBA00022989"/>
    </source>
</evidence>
<organism evidence="8 9">
    <name type="scientific">Amylibacter marinus</name>
    <dbReference type="NCBI Taxonomy" id="1475483"/>
    <lineage>
        <taxon>Bacteria</taxon>
        <taxon>Pseudomonadati</taxon>
        <taxon>Pseudomonadota</taxon>
        <taxon>Alphaproteobacteria</taxon>
        <taxon>Rhodobacterales</taxon>
        <taxon>Paracoccaceae</taxon>
        <taxon>Amylibacter</taxon>
    </lineage>
</organism>
<keyword evidence="5 6" id="KW-0472">Membrane</keyword>
<feature type="domain" description="VTT" evidence="7">
    <location>
        <begin position="69"/>
        <end position="188"/>
    </location>
</feature>
<accession>A0ABQ5VUW0</accession>
<protein>
    <recommendedName>
        <fullName evidence="6">TVP38/TMEM64 family membrane protein</fullName>
    </recommendedName>
</protein>
<dbReference type="PANTHER" id="PTHR12677:SF59">
    <property type="entry name" value="GOLGI APPARATUS MEMBRANE PROTEIN TVP38-RELATED"/>
    <property type="match status" value="1"/>
</dbReference>
<name>A0ABQ5VUW0_9RHOB</name>
<evidence type="ECO:0000256" key="2">
    <source>
        <dbReference type="ARBA" id="ARBA00022475"/>
    </source>
</evidence>
<feature type="transmembrane region" description="Helical" evidence="6">
    <location>
        <begin position="168"/>
        <end position="190"/>
    </location>
</feature>
<evidence type="ECO:0000256" key="6">
    <source>
        <dbReference type="RuleBase" id="RU366058"/>
    </source>
</evidence>
<keyword evidence="9" id="KW-1185">Reference proteome</keyword>
<feature type="transmembrane region" description="Helical" evidence="6">
    <location>
        <begin position="210"/>
        <end position="227"/>
    </location>
</feature>
<dbReference type="PANTHER" id="PTHR12677">
    <property type="entry name" value="GOLGI APPARATUS MEMBRANE PROTEIN TVP38-RELATED"/>
    <property type="match status" value="1"/>
</dbReference>
<feature type="transmembrane region" description="Helical" evidence="6">
    <location>
        <begin position="47"/>
        <end position="66"/>
    </location>
</feature>
<evidence type="ECO:0000259" key="7">
    <source>
        <dbReference type="Pfam" id="PF09335"/>
    </source>
</evidence>
<evidence type="ECO:0000313" key="8">
    <source>
        <dbReference type="EMBL" id="GLQ35013.1"/>
    </source>
</evidence>
<evidence type="ECO:0000256" key="3">
    <source>
        <dbReference type="ARBA" id="ARBA00022692"/>
    </source>
</evidence>
<sequence length="236" mass="24972">MNIRKMIPLGVIALGAGLGAFFLRDIVSFENLAANQEALSQWRDNNYVIAALVFVALYVVAVAFSLPGATILTLTGGFLFGIFPGALFNILGASIGACAIFIAAKTGLGDSFAAKLGDSQKSGFLDKMEKEIRQNEVSYLLLMRLVPAVPFFVANLAPAFVGVSLRRFAWTTFFGIMPGAVVYTSVGAGLGEIFARGETPNLGIIFEPHILGPILGLAALAALPILISKFKKETAP</sequence>
<proteinExistence type="inferred from homology"/>
<dbReference type="EMBL" id="BSNN01000002">
    <property type="protein sequence ID" value="GLQ35013.1"/>
    <property type="molecule type" value="Genomic_DNA"/>
</dbReference>
<dbReference type="Proteomes" id="UP001156694">
    <property type="component" value="Unassembled WGS sequence"/>
</dbReference>
<feature type="transmembrane region" description="Helical" evidence="6">
    <location>
        <begin position="137"/>
        <end position="161"/>
    </location>
</feature>
<keyword evidence="4 6" id="KW-1133">Transmembrane helix</keyword>
<feature type="transmembrane region" description="Helical" evidence="6">
    <location>
        <begin position="7"/>
        <end position="27"/>
    </location>
</feature>
<evidence type="ECO:0000256" key="1">
    <source>
        <dbReference type="ARBA" id="ARBA00004651"/>
    </source>
</evidence>
<keyword evidence="3 6" id="KW-0812">Transmembrane</keyword>
<keyword evidence="2 6" id="KW-1003">Cell membrane</keyword>
<dbReference type="InterPro" id="IPR032816">
    <property type="entry name" value="VTT_dom"/>
</dbReference>
<dbReference type="Pfam" id="PF09335">
    <property type="entry name" value="VTT_dom"/>
    <property type="match status" value="1"/>
</dbReference>
<dbReference type="RefSeq" id="WP_284377098.1">
    <property type="nucleotide sequence ID" value="NZ_BSNN01000002.1"/>
</dbReference>
<evidence type="ECO:0000313" key="9">
    <source>
        <dbReference type="Proteomes" id="UP001156694"/>
    </source>
</evidence>
<comment type="subcellular location">
    <subcellularLocation>
        <location evidence="1 6">Cell membrane</location>
        <topology evidence="1 6">Multi-pass membrane protein</topology>
    </subcellularLocation>
</comment>
<dbReference type="InterPro" id="IPR015414">
    <property type="entry name" value="TMEM64"/>
</dbReference>